<accession>A0AAN9SY65</accession>
<gene>
    <name evidence="1" type="ORF">VNO78_00527</name>
</gene>
<proteinExistence type="predicted"/>
<protein>
    <submittedName>
        <fullName evidence="1">Uncharacterized protein</fullName>
    </submittedName>
</protein>
<dbReference type="AlphaFoldDB" id="A0AAN9SY65"/>
<evidence type="ECO:0000313" key="2">
    <source>
        <dbReference type="Proteomes" id="UP001386955"/>
    </source>
</evidence>
<keyword evidence="2" id="KW-1185">Reference proteome</keyword>
<comment type="caution">
    <text evidence="1">The sequence shown here is derived from an EMBL/GenBank/DDBJ whole genome shotgun (WGS) entry which is preliminary data.</text>
</comment>
<name>A0AAN9SY65_PSOTE</name>
<reference evidence="1 2" key="1">
    <citation type="submission" date="2024-01" db="EMBL/GenBank/DDBJ databases">
        <title>The genomes of 5 underutilized Papilionoideae crops provide insights into root nodulation and disease resistanc.</title>
        <authorList>
            <person name="Jiang F."/>
        </authorList>
    </citation>
    <scope>NUCLEOTIDE SEQUENCE [LARGE SCALE GENOMIC DNA]</scope>
    <source>
        <strain evidence="1">DUOXIRENSHENG_FW03</strain>
        <tissue evidence="1">Leaves</tissue>
    </source>
</reference>
<sequence>MVECSVVVKERMNNGRDVNEREYISYSHVQCCIDKSKSSSITDVAINENRLHEAFRDALDARVTHHER</sequence>
<dbReference type="Proteomes" id="UP001386955">
    <property type="component" value="Unassembled WGS sequence"/>
</dbReference>
<organism evidence="1 2">
    <name type="scientific">Psophocarpus tetragonolobus</name>
    <name type="common">Winged bean</name>
    <name type="synonym">Dolichos tetragonolobus</name>
    <dbReference type="NCBI Taxonomy" id="3891"/>
    <lineage>
        <taxon>Eukaryota</taxon>
        <taxon>Viridiplantae</taxon>
        <taxon>Streptophyta</taxon>
        <taxon>Embryophyta</taxon>
        <taxon>Tracheophyta</taxon>
        <taxon>Spermatophyta</taxon>
        <taxon>Magnoliopsida</taxon>
        <taxon>eudicotyledons</taxon>
        <taxon>Gunneridae</taxon>
        <taxon>Pentapetalae</taxon>
        <taxon>rosids</taxon>
        <taxon>fabids</taxon>
        <taxon>Fabales</taxon>
        <taxon>Fabaceae</taxon>
        <taxon>Papilionoideae</taxon>
        <taxon>50 kb inversion clade</taxon>
        <taxon>NPAAA clade</taxon>
        <taxon>indigoferoid/millettioid clade</taxon>
        <taxon>Phaseoleae</taxon>
        <taxon>Psophocarpus</taxon>
    </lineage>
</organism>
<dbReference type="EMBL" id="JAYMYS010000001">
    <property type="protein sequence ID" value="KAK7410048.1"/>
    <property type="molecule type" value="Genomic_DNA"/>
</dbReference>
<evidence type="ECO:0000313" key="1">
    <source>
        <dbReference type="EMBL" id="KAK7410048.1"/>
    </source>
</evidence>